<organism evidence="2 3">
    <name type="scientific">Albugo candida</name>
    <dbReference type="NCBI Taxonomy" id="65357"/>
    <lineage>
        <taxon>Eukaryota</taxon>
        <taxon>Sar</taxon>
        <taxon>Stramenopiles</taxon>
        <taxon>Oomycota</taxon>
        <taxon>Peronosporomycetes</taxon>
        <taxon>Albuginales</taxon>
        <taxon>Albuginaceae</taxon>
        <taxon>Albugo</taxon>
    </lineage>
</organism>
<gene>
    <name evidence="2" type="ORF">BN9_107620</name>
</gene>
<evidence type="ECO:0008006" key="4">
    <source>
        <dbReference type="Google" id="ProtNLM"/>
    </source>
</evidence>
<feature type="signal peptide" evidence="1">
    <location>
        <begin position="1"/>
        <end position="24"/>
    </location>
</feature>
<dbReference type="Gene3D" id="3.90.245.10">
    <property type="entry name" value="Ribonucleoside hydrolase-like"/>
    <property type="match status" value="1"/>
</dbReference>
<dbReference type="SUPFAM" id="SSF53590">
    <property type="entry name" value="Nucleoside hydrolase"/>
    <property type="match status" value="1"/>
</dbReference>
<reference evidence="2 3" key="1">
    <citation type="submission" date="2012-05" db="EMBL/GenBank/DDBJ databases">
        <title>Recombination and specialization in a pathogen metapopulation.</title>
        <authorList>
            <person name="Gardiner A."/>
            <person name="Kemen E."/>
            <person name="Schultz-Larsen T."/>
            <person name="MacLean D."/>
            <person name="Van Oosterhout C."/>
            <person name="Jones J.D.G."/>
        </authorList>
    </citation>
    <scope>NUCLEOTIDE SEQUENCE [LARGE SCALE GENOMIC DNA]</scope>
    <source>
        <strain evidence="2 3">Ac Nc2</strain>
    </source>
</reference>
<keyword evidence="1" id="KW-0732">Signal</keyword>
<dbReference type="InterPro" id="IPR036452">
    <property type="entry name" value="Ribo_hydro-like"/>
</dbReference>
<dbReference type="Proteomes" id="UP000053237">
    <property type="component" value="Unassembled WGS sequence"/>
</dbReference>
<comment type="caution">
    <text evidence="2">The sequence shown here is derived from an EMBL/GenBank/DDBJ whole genome shotgun (WGS) entry which is preliminary data.</text>
</comment>
<dbReference type="AlphaFoldDB" id="A0A024GRX5"/>
<feature type="chain" id="PRO_5001529637" description="Inosine/uridine-preferring nucleoside hydrolase domain-containing protein" evidence="1">
    <location>
        <begin position="25"/>
        <end position="389"/>
    </location>
</feature>
<proteinExistence type="predicted"/>
<dbReference type="GO" id="GO:0016799">
    <property type="term" value="F:hydrolase activity, hydrolyzing N-glycosyl compounds"/>
    <property type="evidence" value="ECO:0007669"/>
    <property type="project" value="InterPro"/>
</dbReference>
<evidence type="ECO:0000313" key="2">
    <source>
        <dbReference type="EMBL" id="CCI49446.1"/>
    </source>
</evidence>
<accession>A0A024GRX5</accession>
<dbReference type="InParanoid" id="A0A024GRX5"/>
<evidence type="ECO:0000313" key="3">
    <source>
        <dbReference type="Proteomes" id="UP000053237"/>
    </source>
</evidence>
<protein>
    <recommendedName>
        <fullName evidence="4">Inosine/uridine-preferring nucleoside hydrolase domain-containing protein</fullName>
    </recommendedName>
</protein>
<evidence type="ECO:0000256" key="1">
    <source>
        <dbReference type="SAM" id="SignalP"/>
    </source>
</evidence>
<name>A0A024GRX5_9STRA</name>
<dbReference type="EMBL" id="CAIX01000298">
    <property type="protein sequence ID" value="CCI49446.1"/>
    <property type="molecule type" value="Genomic_DNA"/>
</dbReference>
<sequence>MARFKLRFQLMCGWALCLMSLIKCEQSKCLVVTDGEPDDMVSIILMVKSPRREEICADGIIIILVLPTEDKKKFIKQIFETAKIKKVTIIDGSNSDAADIRKPLINPVPQSHEILKKELTNSNINFYILILAPLRDLSIVLCDMKEKDGARFDNIREIYWSGGWDSQNYEADFNLFIGAEHTLKFMNLIALEEKIHISSSQVSIYKGSMNVTSFPRLVAFLTQQKKRNALFQGLIEIQKKWDEFILRILNEMDNHELDGTLGKGIQFCPADILATMLMFHPDLRVMEEYKYYTVEVADLEPESKLPPTWKPMIVSVKSNDKGQAENEIEYQRASIKDGKKFHDYEILYKHQLYTKIADHSEQKESDFKERVISLLEQYVPEAQRTAHAH</sequence>
<keyword evidence="3" id="KW-1185">Reference proteome</keyword>